<feature type="transmembrane region" description="Helical" evidence="1">
    <location>
        <begin position="147"/>
        <end position="164"/>
    </location>
</feature>
<feature type="transmembrane region" description="Helical" evidence="1">
    <location>
        <begin position="218"/>
        <end position="239"/>
    </location>
</feature>
<feature type="transmembrane region" description="Helical" evidence="1">
    <location>
        <begin position="176"/>
        <end position="198"/>
    </location>
</feature>
<reference evidence="2" key="1">
    <citation type="submission" date="2021-09" db="EMBL/GenBank/DDBJ databases">
        <authorList>
            <consortium name="AG Swart"/>
            <person name="Singh M."/>
            <person name="Singh A."/>
            <person name="Seah K."/>
            <person name="Emmerich C."/>
        </authorList>
    </citation>
    <scope>NUCLEOTIDE SEQUENCE</scope>
    <source>
        <strain evidence="2">ATCC30299</strain>
    </source>
</reference>
<feature type="transmembrane region" description="Helical" evidence="1">
    <location>
        <begin position="6"/>
        <end position="25"/>
    </location>
</feature>
<keyword evidence="1" id="KW-0812">Transmembrane</keyword>
<gene>
    <name evidence="2" type="ORF">BSTOLATCC_MIC14321</name>
</gene>
<evidence type="ECO:0000313" key="2">
    <source>
        <dbReference type="EMBL" id="CAG9315567.1"/>
    </source>
</evidence>
<keyword evidence="3" id="KW-1185">Reference proteome</keyword>
<evidence type="ECO:0000313" key="3">
    <source>
        <dbReference type="Proteomes" id="UP001162131"/>
    </source>
</evidence>
<feature type="transmembrane region" description="Helical" evidence="1">
    <location>
        <begin position="32"/>
        <end position="50"/>
    </location>
</feature>
<dbReference type="Proteomes" id="UP001162131">
    <property type="component" value="Unassembled WGS sequence"/>
</dbReference>
<evidence type="ECO:0008006" key="4">
    <source>
        <dbReference type="Google" id="ProtNLM"/>
    </source>
</evidence>
<keyword evidence="1" id="KW-1133">Transmembrane helix</keyword>
<organism evidence="2 3">
    <name type="scientific">Blepharisma stoltei</name>
    <dbReference type="NCBI Taxonomy" id="1481888"/>
    <lineage>
        <taxon>Eukaryota</taxon>
        <taxon>Sar</taxon>
        <taxon>Alveolata</taxon>
        <taxon>Ciliophora</taxon>
        <taxon>Postciliodesmatophora</taxon>
        <taxon>Heterotrichea</taxon>
        <taxon>Heterotrichida</taxon>
        <taxon>Blepharismidae</taxon>
        <taxon>Blepharisma</taxon>
    </lineage>
</organism>
<comment type="caution">
    <text evidence="2">The sequence shown here is derived from an EMBL/GenBank/DDBJ whole genome shotgun (WGS) entry which is preliminary data.</text>
</comment>
<sequence length="346" mass="40963">MWYVICFYSFFFGCNGLLCLCYKFVHSQWVGLCEIFIWIFINIGIFYYFAPEENAFDEIRKSYMDIALTFEQPTFIGNLNENNWKFSLESLNFNNLITIILFLLVFIRQSIDPSQKILISHFLIFLDTSFANYYIDSNTWEINLSKIIFSIFMMVFTYIYFLTNNGISVKNNENKIIICFILNTAWLIFTVFTHSYRFLSTEAYEWLIPAAKKILEEIMMNFVSLPFLLCFACITKSILDALEMNSYIPVPKVFWPKKFLRILMDDIGRILGLVFVCFLMLGIHWGLEIIYFCPKILTEGFIMIFSEILSYFLYNRNRPISGELDNNLVAFYLEISAFRWILSFVS</sequence>
<feature type="transmembrane region" description="Helical" evidence="1">
    <location>
        <begin position="289"/>
        <end position="314"/>
    </location>
</feature>
<name>A0AAU9IR01_9CILI</name>
<dbReference type="EMBL" id="CAJZBQ010000014">
    <property type="protein sequence ID" value="CAG9315567.1"/>
    <property type="molecule type" value="Genomic_DNA"/>
</dbReference>
<feature type="transmembrane region" description="Helical" evidence="1">
    <location>
        <begin position="259"/>
        <end position="283"/>
    </location>
</feature>
<protein>
    <recommendedName>
        <fullName evidence="4">Transmembrane protein</fullName>
    </recommendedName>
</protein>
<keyword evidence="1" id="KW-0472">Membrane</keyword>
<proteinExistence type="predicted"/>
<dbReference type="AlphaFoldDB" id="A0AAU9IR01"/>
<evidence type="ECO:0000256" key="1">
    <source>
        <dbReference type="SAM" id="Phobius"/>
    </source>
</evidence>
<accession>A0AAU9IR01</accession>
<feature type="transmembrane region" description="Helical" evidence="1">
    <location>
        <begin position="93"/>
        <end position="111"/>
    </location>
</feature>